<organism evidence="1 2">
    <name type="scientific">Robiginitalea biformata (strain ATCC BAA-864 / DSM 15991 / KCTC 12146 / HTCC2501)</name>
    <dbReference type="NCBI Taxonomy" id="313596"/>
    <lineage>
        <taxon>Bacteria</taxon>
        <taxon>Pseudomonadati</taxon>
        <taxon>Bacteroidota</taxon>
        <taxon>Flavobacteriia</taxon>
        <taxon>Flavobacteriales</taxon>
        <taxon>Flavobacteriaceae</taxon>
        <taxon>Robiginitalea</taxon>
    </lineage>
</organism>
<protein>
    <submittedName>
        <fullName evidence="1">Uncharacterized protein</fullName>
    </submittedName>
</protein>
<dbReference type="EMBL" id="CP001712">
    <property type="protein sequence ID" value="EAR14681.1"/>
    <property type="molecule type" value="Genomic_DNA"/>
</dbReference>
<keyword evidence="2" id="KW-1185">Reference proteome</keyword>
<evidence type="ECO:0000313" key="2">
    <source>
        <dbReference type="Proteomes" id="UP000009049"/>
    </source>
</evidence>
<gene>
    <name evidence="1" type="ordered locus">RB2501_01356</name>
</gene>
<dbReference type="HOGENOM" id="CLU_2357930_0_0_10"/>
<dbReference type="AlphaFoldDB" id="A4CP64"/>
<proteinExistence type="predicted"/>
<name>A4CP64_ROBBH</name>
<accession>A4CP64</accession>
<dbReference type="RefSeq" id="WP_015755468.1">
    <property type="nucleotide sequence ID" value="NC_013222.1"/>
</dbReference>
<dbReference type="STRING" id="313596.RB2501_01356"/>
<dbReference type="KEGG" id="rbi:RB2501_01356"/>
<sequence length="96" mass="11234">MSYSKYDRLEKNRRGEWEKVRTVTITEENAEVLNMDSKRTGIKYEPVETKKEEFNVKTAKLDDLKAYAEENSIDLGEATKKDDVKAIVSEWIESNR</sequence>
<evidence type="ECO:0000313" key="1">
    <source>
        <dbReference type="EMBL" id="EAR14681.1"/>
    </source>
</evidence>
<dbReference type="OrthoDB" id="2666806at2"/>
<dbReference type="Proteomes" id="UP000009049">
    <property type="component" value="Chromosome"/>
</dbReference>
<reference evidence="1 2" key="1">
    <citation type="journal article" date="2009" name="J. Bacteriol.">
        <title>Complete genome sequence of Robiginitalea biformata HTCC2501.</title>
        <authorList>
            <person name="Oh H.M."/>
            <person name="Giovannoni S.J."/>
            <person name="Lee K."/>
            <person name="Ferriera S."/>
            <person name="Johnson J."/>
            <person name="Cho J.C."/>
        </authorList>
    </citation>
    <scope>NUCLEOTIDE SEQUENCE [LARGE SCALE GENOMIC DNA]</scope>
    <source>
        <strain evidence="2">ATCC BAA-864 / HTCC2501 / KCTC 12146</strain>
    </source>
</reference>